<dbReference type="OrthoDB" id="488492at2"/>
<dbReference type="AlphaFoldDB" id="A0A6N8FYG0"/>
<keyword evidence="2" id="KW-1185">Reference proteome</keyword>
<dbReference type="EMBL" id="NAPY01000015">
    <property type="protein sequence ID" value="MUL36946.1"/>
    <property type="molecule type" value="Genomic_DNA"/>
</dbReference>
<accession>A0A6N8FYG0</accession>
<proteinExistence type="predicted"/>
<evidence type="ECO:0000313" key="2">
    <source>
        <dbReference type="Proteomes" id="UP000441797"/>
    </source>
</evidence>
<name>A0A6N8FYG0_9CHRO</name>
<protein>
    <submittedName>
        <fullName evidence="1">Uncharacterized protein</fullName>
    </submittedName>
</protein>
<gene>
    <name evidence="1" type="ORF">BWI75_11470</name>
</gene>
<sequence>MSKTAQEVYSQIVNILSLDERLRLATLILNDLTQQNVSVVERSDTWSEQDQLELVTFSLQYAATIFSEAEEP</sequence>
<comment type="caution">
    <text evidence="1">The sequence shown here is derived from an EMBL/GenBank/DDBJ whole genome shotgun (WGS) entry which is preliminary data.</text>
</comment>
<organism evidence="1 2">
    <name type="scientific">Gloeocapsopsis dulcis AAB1 = 1H9</name>
    <dbReference type="NCBI Taxonomy" id="1433147"/>
    <lineage>
        <taxon>Bacteria</taxon>
        <taxon>Bacillati</taxon>
        <taxon>Cyanobacteriota</taxon>
        <taxon>Cyanophyceae</taxon>
        <taxon>Oscillatoriophycideae</taxon>
        <taxon>Chroococcales</taxon>
        <taxon>Chroococcaceae</taxon>
        <taxon>Gloeocapsopsis</taxon>
        <taxon>Gloeocapsopsis dulcis</taxon>
    </lineage>
</organism>
<dbReference type="RefSeq" id="WP_105218584.1">
    <property type="nucleotide sequence ID" value="NZ_CAWNSU010000128.1"/>
</dbReference>
<evidence type="ECO:0000313" key="1">
    <source>
        <dbReference type="EMBL" id="MUL36946.1"/>
    </source>
</evidence>
<dbReference type="Proteomes" id="UP000441797">
    <property type="component" value="Unassembled WGS sequence"/>
</dbReference>
<reference evidence="1 2" key="1">
    <citation type="journal article" date="2019" name="Front. Microbiol.">
        <title>Genomic Features for Desiccation Tolerance and Sugar Biosynthesis in the Extremophile Gloeocapsopsis sp. UTEX B3054.</title>
        <authorList>
            <person name="Urrejola C."/>
            <person name="Alcorta J."/>
            <person name="Salas L."/>
            <person name="Vasquez M."/>
            <person name="Polz M.F."/>
            <person name="Vicuna R."/>
            <person name="Diez B."/>
        </authorList>
    </citation>
    <scope>NUCLEOTIDE SEQUENCE [LARGE SCALE GENOMIC DNA]</scope>
    <source>
        <strain evidence="1 2">1H9</strain>
    </source>
</reference>